<sequence>MFPKVEESELIKNEFSRLKGICYLDHTGSALYADSQINNVMKDLKTRLYGNPHSTGDPSAACEKLINNIRFKILEHFNTRPEKYTVIFTSGATGALKTVAECFEWDEDDDDTEPKNAISENDAIYRSRGGTFAYTQDNHTSVLGMRELMPTENLLCLTRDEAHEALDKMPSADSFRSTSSRNSLFAYPAQSNFSGTKYPLKWIETCRNGALDLYTGNRVKSRWYTVLDASAYVPCNHLDLGKYKPDFIAVSFYKMFGYPTGLGALLVRNKTGVAVLRRKKYFGGGTVEVVLARNRHHVFKKKFHEKFEDGTVDFLSVVAVGHGLDTLRALAGPMRAVACRTFGLAAYLYDQMSGARHGNGSPVFRVYADTEYRCESTQGGVVNFNVLRANGKYVGYNEVKNLANNYGIVLRVGCFCNPGACQAHLGHTDQELRRNQEVIGHVCGDHIDLIDNRPTGSVRVSFGYSSSESDADTLYNTLVEQFWQNNSMAPIDRPQISIEEYNKMDLRVSRIFVYPIKSCGAYETDEWELEPYGFKYDRSWAVVSSSGVCMTQMEEPKLCLVKPYFDLKSGTMTLVYAENKDEVPMVVSLETKQTDAKKKEGKICWGGSLEGIDCGDEVAEWLSWNLDRPGLRLIRCTVRHTAPKQYGRIDSKVMGNNACQYLLFTQPTIKWLQQEMENDITEIDEDNLLFRFRGNLLISGNDLPAHAELSWGELDIGGIKLKYDSPCERCKMVNIDQDTSESIYKPLSILGQNKFENKNVFGIYLNREDTQKRKMRVGQQCMVIKKNI</sequence>
<organism evidence="6 7">
    <name type="scientific">Aphis gossypii</name>
    <name type="common">Cotton aphid</name>
    <dbReference type="NCBI Taxonomy" id="80765"/>
    <lineage>
        <taxon>Eukaryota</taxon>
        <taxon>Metazoa</taxon>
        <taxon>Ecdysozoa</taxon>
        <taxon>Arthropoda</taxon>
        <taxon>Hexapoda</taxon>
        <taxon>Insecta</taxon>
        <taxon>Pterygota</taxon>
        <taxon>Neoptera</taxon>
        <taxon>Paraneoptera</taxon>
        <taxon>Hemiptera</taxon>
        <taxon>Sternorrhyncha</taxon>
        <taxon>Aphidomorpha</taxon>
        <taxon>Aphidoidea</taxon>
        <taxon>Aphididae</taxon>
        <taxon>Aphidini</taxon>
        <taxon>Aphis</taxon>
        <taxon>Aphis</taxon>
    </lineage>
</organism>
<evidence type="ECO:0000256" key="2">
    <source>
        <dbReference type="ARBA" id="ARBA00022898"/>
    </source>
</evidence>
<gene>
    <name evidence="4" type="primary">mal</name>
    <name evidence="6" type="ORF">APHIGO_LOCUS10835</name>
</gene>
<dbReference type="HAMAP" id="MF_03050">
    <property type="entry name" value="MOCOS"/>
    <property type="match status" value="1"/>
</dbReference>
<protein>
    <recommendedName>
        <fullName evidence="4">Molybdenum cofactor sulfurase</fullName>
        <shortName evidence="4">MCS</shortName>
        <shortName evidence="4">MOS</shortName>
        <shortName evidence="4">MoCo sulfurase</shortName>
        <ecNumber evidence="4">2.8.1.9</ecNumber>
    </recommendedName>
    <alternativeName>
        <fullName evidence="4">Molybdenum cofactor sulfurtransferase</fullName>
    </alternativeName>
    <alternativeName>
        <fullName evidence="4">Protein maroon-like</fullName>
        <shortName evidence="4">Ma-l</shortName>
    </alternativeName>
</protein>
<feature type="active site" evidence="4">
    <location>
        <position position="416"/>
    </location>
</feature>
<dbReference type="InterPro" id="IPR000192">
    <property type="entry name" value="Aminotrans_V_dom"/>
</dbReference>
<dbReference type="AlphaFoldDB" id="A0A9P0JJC3"/>
<evidence type="ECO:0000256" key="3">
    <source>
        <dbReference type="ARBA" id="ARBA00023150"/>
    </source>
</evidence>
<dbReference type="Proteomes" id="UP001154329">
    <property type="component" value="Chromosome 4"/>
</dbReference>
<dbReference type="GO" id="GO:0030170">
    <property type="term" value="F:pyridoxal phosphate binding"/>
    <property type="evidence" value="ECO:0007669"/>
    <property type="project" value="UniProtKB-UniRule"/>
</dbReference>
<dbReference type="PANTHER" id="PTHR14237:SF80">
    <property type="entry name" value="MOLYBDENUM COFACTOR SULFURASE"/>
    <property type="match status" value="1"/>
</dbReference>
<dbReference type="SUPFAM" id="SSF141673">
    <property type="entry name" value="MOSC N-terminal domain-like"/>
    <property type="match status" value="1"/>
</dbReference>
<keyword evidence="2 4" id="KW-0663">Pyridoxal phosphate</keyword>
<dbReference type="InterPro" id="IPR005302">
    <property type="entry name" value="MoCF_Sase_C"/>
</dbReference>
<dbReference type="Gene3D" id="3.40.640.10">
    <property type="entry name" value="Type I PLP-dependent aspartate aminotransferase-like (Major domain)"/>
    <property type="match status" value="1"/>
</dbReference>
<evidence type="ECO:0000259" key="5">
    <source>
        <dbReference type="PROSITE" id="PS51340"/>
    </source>
</evidence>
<proteinExistence type="inferred from homology"/>
<keyword evidence="1 4" id="KW-0808">Transferase</keyword>
<dbReference type="GO" id="GO:0008265">
    <property type="term" value="F:molybdenum cofactor sulfurtransferase activity"/>
    <property type="evidence" value="ECO:0007669"/>
    <property type="project" value="UniProtKB-UniRule"/>
</dbReference>
<dbReference type="GO" id="GO:0030151">
    <property type="term" value="F:molybdenum ion binding"/>
    <property type="evidence" value="ECO:0007669"/>
    <property type="project" value="UniProtKB-UniRule"/>
</dbReference>
<dbReference type="GO" id="GO:0016829">
    <property type="term" value="F:lyase activity"/>
    <property type="evidence" value="ECO:0007669"/>
    <property type="project" value="UniProtKB-UniRule"/>
</dbReference>
<dbReference type="SUPFAM" id="SSF53383">
    <property type="entry name" value="PLP-dependent transferases"/>
    <property type="match status" value="1"/>
</dbReference>
<dbReference type="Pfam" id="PF03476">
    <property type="entry name" value="MOSC_N"/>
    <property type="match status" value="1"/>
</dbReference>
<dbReference type="EC" id="2.8.1.9" evidence="4"/>
<reference evidence="6" key="1">
    <citation type="submission" date="2022-02" db="EMBL/GenBank/DDBJ databases">
        <authorList>
            <person name="King R."/>
        </authorList>
    </citation>
    <scope>NUCLEOTIDE SEQUENCE</scope>
</reference>
<dbReference type="InterPro" id="IPR005303">
    <property type="entry name" value="MOCOS_middle"/>
</dbReference>
<accession>A0A9P0JJC3</accession>
<dbReference type="PROSITE" id="PS51340">
    <property type="entry name" value="MOSC"/>
    <property type="match status" value="1"/>
</dbReference>
<evidence type="ECO:0000256" key="1">
    <source>
        <dbReference type="ARBA" id="ARBA00022679"/>
    </source>
</evidence>
<dbReference type="Pfam" id="PF03473">
    <property type="entry name" value="MOSC"/>
    <property type="match status" value="1"/>
</dbReference>
<dbReference type="InterPro" id="IPR028886">
    <property type="entry name" value="MoCo_sulfurase"/>
</dbReference>
<evidence type="ECO:0000313" key="6">
    <source>
        <dbReference type="EMBL" id="CAH1737270.1"/>
    </source>
</evidence>
<comment type="catalytic activity">
    <reaction evidence="4">
        <text>Mo-molybdopterin + L-cysteine + AH2 = thio-Mo-molybdopterin + L-alanine + A + H2O</text>
        <dbReference type="Rhea" id="RHEA:42636"/>
        <dbReference type="ChEBI" id="CHEBI:13193"/>
        <dbReference type="ChEBI" id="CHEBI:15377"/>
        <dbReference type="ChEBI" id="CHEBI:17499"/>
        <dbReference type="ChEBI" id="CHEBI:35235"/>
        <dbReference type="ChEBI" id="CHEBI:57972"/>
        <dbReference type="ChEBI" id="CHEBI:71302"/>
        <dbReference type="ChEBI" id="CHEBI:82685"/>
        <dbReference type="EC" id="2.8.1.9"/>
    </reaction>
</comment>
<dbReference type="GO" id="GO:0006777">
    <property type="term" value="P:Mo-molybdopterin cofactor biosynthetic process"/>
    <property type="evidence" value="ECO:0007669"/>
    <property type="project" value="UniProtKB-UniRule"/>
</dbReference>
<name>A0A9P0JJC3_APHGO</name>
<dbReference type="InterPro" id="IPR015424">
    <property type="entry name" value="PyrdxlP-dep_Trfase"/>
</dbReference>
<comment type="cofactor">
    <cofactor evidence="4">
        <name>pyridoxal 5'-phosphate</name>
        <dbReference type="ChEBI" id="CHEBI:597326"/>
    </cofactor>
</comment>
<evidence type="ECO:0000313" key="7">
    <source>
        <dbReference type="Proteomes" id="UP001154329"/>
    </source>
</evidence>
<feature type="modified residue" description="N6-(pyridoxal phosphate)lysine" evidence="4">
    <location>
        <position position="254"/>
    </location>
</feature>
<keyword evidence="3 4" id="KW-0501">Molybdenum cofactor biosynthesis</keyword>
<feature type="domain" description="MOSC" evidence="5">
    <location>
        <begin position="636"/>
        <end position="784"/>
    </location>
</feature>
<comment type="similarity">
    <text evidence="4">Belongs to the class-V pyridoxal-phosphate-dependent aminotransferase family. MOCOS subfamily.</text>
</comment>
<dbReference type="PANTHER" id="PTHR14237">
    <property type="entry name" value="MOLYBDOPTERIN COFACTOR SULFURASE MOSC"/>
    <property type="match status" value="1"/>
</dbReference>
<reference evidence="6" key="2">
    <citation type="submission" date="2022-10" db="EMBL/GenBank/DDBJ databases">
        <authorList>
            <consortium name="ENA_rothamsted_submissions"/>
            <consortium name="culmorum"/>
            <person name="King R."/>
        </authorList>
    </citation>
    <scope>NUCLEOTIDE SEQUENCE</scope>
</reference>
<dbReference type="EMBL" id="OU899037">
    <property type="protein sequence ID" value="CAH1737270.1"/>
    <property type="molecule type" value="Genomic_DNA"/>
</dbReference>
<keyword evidence="7" id="KW-1185">Reference proteome</keyword>
<dbReference type="Pfam" id="PF00266">
    <property type="entry name" value="Aminotran_5"/>
    <property type="match status" value="1"/>
</dbReference>
<dbReference type="InterPro" id="IPR015421">
    <property type="entry name" value="PyrdxlP-dep_Trfase_major"/>
</dbReference>
<evidence type="ECO:0000256" key="4">
    <source>
        <dbReference type="HAMAP-Rule" id="MF_03050"/>
    </source>
</evidence>
<comment type="function">
    <text evidence="4">Sulfurates the molybdenum cofactor. Sulfation of molybdenum is essential for xanthine dehydrogenase (XDH) and aldehyde oxidase (ADO) enzymes in which molybdenum cofactor is liganded by 1 oxygen and 1 sulfur atom in active form.</text>
</comment>